<evidence type="ECO:0000313" key="2">
    <source>
        <dbReference type="Proteomes" id="UP001634393"/>
    </source>
</evidence>
<evidence type="ECO:0000313" key="1">
    <source>
        <dbReference type="EMBL" id="KAL3843865.1"/>
    </source>
</evidence>
<comment type="caution">
    <text evidence="1">The sequence shown here is derived from an EMBL/GenBank/DDBJ whole genome shotgun (WGS) entry which is preliminary data.</text>
</comment>
<dbReference type="EMBL" id="JBJXBP010000002">
    <property type="protein sequence ID" value="KAL3843865.1"/>
    <property type="molecule type" value="Genomic_DNA"/>
</dbReference>
<dbReference type="PANTHER" id="PTHR21277:SF44">
    <property type="entry name" value="TRANSCRIPTIONAL REGULATOR OF RNA POLII, SAGA, SUBUNIT"/>
    <property type="match status" value="1"/>
</dbReference>
<accession>A0ABD3U5Z1</accession>
<sequence>MVGNHHFTRVDTHELKDFIYRKIGHQRAHKYFDCLKRFLALKLTKPDFDKSCIRTIGRENIPLHNRLIRSILQNACEAKIPPQKARKVSNGYSKNPLQSLYGDSFPKSHRKCRSLVKRDRKFRDRPSPLGPLGKSSSITYEETITRIQEQQSDQTELHSLCSRLPMVEDGEEVEQSPIVRRWDSVTAPIGVSLNKGGARKASYYGFRLCNLEETCENRGELPDSRTLMSRLEKKLGLEGVGISMDCANLFNNSLDLFMKRLIEPCLGLAGSRCKNPRSIIGRRSSNQLMSGYNETLSERLGQPKYASMLDFRVAMESNPRKLGQDCSIQLEKMREC</sequence>
<dbReference type="AlphaFoldDB" id="A0ABD3U5Z1"/>
<reference evidence="1 2" key="1">
    <citation type="submission" date="2024-12" db="EMBL/GenBank/DDBJ databases">
        <title>The unique morphological basis and parallel evolutionary history of personate flowers in Penstemon.</title>
        <authorList>
            <person name="Depatie T.H."/>
            <person name="Wessinger C.A."/>
        </authorList>
    </citation>
    <scope>NUCLEOTIDE SEQUENCE [LARGE SCALE GENOMIC DNA]</scope>
    <source>
        <strain evidence="1">WTNN_2</strain>
        <tissue evidence="1">Leaf</tissue>
    </source>
</reference>
<dbReference type="Proteomes" id="UP001634393">
    <property type="component" value="Unassembled WGS sequence"/>
</dbReference>
<gene>
    <name evidence="1" type="ORF">ACJIZ3_001268</name>
</gene>
<protein>
    <submittedName>
        <fullName evidence="1">Uncharacterized protein</fullName>
    </submittedName>
</protein>
<name>A0ABD3U5Z1_9LAMI</name>
<proteinExistence type="predicted"/>
<dbReference type="Pfam" id="PF12767">
    <property type="entry name" value="SAGA-Tad1"/>
    <property type="match status" value="1"/>
</dbReference>
<dbReference type="PANTHER" id="PTHR21277">
    <property type="entry name" value="TRANSCRIPTIONAL ADAPTER 1"/>
    <property type="match status" value="1"/>
</dbReference>
<organism evidence="1 2">
    <name type="scientific">Penstemon smallii</name>
    <dbReference type="NCBI Taxonomy" id="265156"/>
    <lineage>
        <taxon>Eukaryota</taxon>
        <taxon>Viridiplantae</taxon>
        <taxon>Streptophyta</taxon>
        <taxon>Embryophyta</taxon>
        <taxon>Tracheophyta</taxon>
        <taxon>Spermatophyta</taxon>
        <taxon>Magnoliopsida</taxon>
        <taxon>eudicotyledons</taxon>
        <taxon>Gunneridae</taxon>
        <taxon>Pentapetalae</taxon>
        <taxon>asterids</taxon>
        <taxon>lamiids</taxon>
        <taxon>Lamiales</taxon>
        <taxon>Plantaginaceae</taxon>
        <taxon>Cheloneae</taxon>
        <taxon>Penstemon</taxon>
    </lineage>
</organism>
<dbReference type="InterPro" id="IPR024738">
    <property type="entry name" value="Hfi1/Tada1"/>
</dbReference>
<keyword evidence="2" id="KW-1185">Reference proteome</keyword>